<name>A0A2H0VID6_9BACT</name>
<dbReference type="InterPro" id="IPR036640">
    <property type="entry name" value="ABC1_TM_sf"/>
</dbReference>
<dbReference type="SUPFAM" id="SSF52540">
    <property type="entry name" value="P-loop containing nucleoside triphosphate hydrolases"/>
    <property type="match status" value="1"/>
</dbReference>
<dbReference type="SMART" id="SM00382">
    <property type="entry name" value="AAA"/>
    <property type="match status" value="1"/>
</dbReference>
<evidence type="ECO:0000259" key="9">
    <source>
        <dbReference type="PROSITE" id="PS50929"/>
    </source>
</evidence>
<dbReference type="GO" id="GO:0016887">
    <property type="term" value="F:ATP hydrolysis activity"/>
    <property type="evidence" value="ECO:0007669"/>
    <property type="project" value="InterPro"/>
</dbReference>
<feature type="domain" description="ABC transporter" evidence="8">
    <location>
        <begin position="347"/>
        <end position="586"/>
    </location>
</feature>
<feature type="transmembrane region" description="Helical" evidence="7">
    <location>
        <begin position="145"/>
        <end position="162"/>
    </location>
</feature>
<dbReference type="AlphaFoldDB" id="A0A2H0VID6"/>
<gene>
    <name evidence="10" type="ORF">COT87_02590</name>
</gene>
<evidence type="ECO:0000256" key="2">
    <source>
        <dbReference type="ARBA" id="ARBA00022692"/>
    </source>
</evidence>
<proteinExistence type="predicted"/>
<feature type="domain" description="ABC transmembrane type-1" evidence="9">
    <location>
        <begin position="31"/>
        <end position="314"/>
    </location>
</feature>
<evidence type="ECO:0000259" key="8">
    <source>
        <dbReference type="PROSITE" id="PS50893"/>
    </source>
</evidence>
<organism evidence="10 11">
    <name type="scientific">Candidatus Collierbacteria bacterium CG10_big_fil_rev_8_21_14_0_10_44_9</name>
    <dbReference type="NCBI Taxonomy" id="1974535"/>
    <lineage>
        <taxon>Bacteria</taxon>
        <taxon>Candidatus Collieribacteriota</taxon>
    </lineage>
</organism>
<evidence type="ECO:0000256" key="1">
    <source>
        <dbReference type="ARBA" id="ARBA00004651"/>
    </source>
</evidence>
<dbReference type="GO" id="GO:0005524">
    <property type="term" value="F:ATP binding"/>
    <property type="evidence" value="ECO:0007669"/>
    <property type="project" value="UniProtKB-KW"/>
</dbReference>
<dbReference type="PANTHER" id="PTHR24221:SF654">
    <property type="entry name" value="ATP-BINDING CASSETTE SUB-FAMILY B MEMBER 6"/>
    <property type="match status" value="1"/>
</dbReference>
<feature type="transmembrane region" description="Helical" evidence="7">
    <location>
        <begin position="66"/>
        <end position="86"/>
    </location>
</feature>
<keyword evidence="3" id="KW-0547">Nucleotide-binding</keyword>
<dbReference type="Proteomes" id="UP000230796">
    <property type="component" value="Unassembled WGS sequence"/>
</dbReference>
<evidence type="ECO:0000313" key="10">
    <source>
        <dbReference type="EMBL" id="PIR98851.1"/>
    </source>
</evidence>
<dbReference type="Gene3D" id="3.40.50.300">
    <property type="entry name" value="P-loop containing nucleotide triphosphate hydrolases"/>
    <property type="match status" value="1"/>
</dbReference>
<dbReference type="InterPro" id="IPR003439">
    <property type="entry name" value="ABC_transporter-like_ATP-bd"/>
</dbReference>
<dbReference type="Pfam" id="PF00664">
    <property type="entry name" value="ABC_membrane"/>
    <property type="match status" value="1"/>
</dbReference>
<sequence>MADTKGKLTSIVKSTLWVAKLLYQFSPGLVIALFFTQIVTAVTPFWRTKIFSQLIDSLTIGTSDSWVNPFLMFMIVGLATSLFFFLQGQLTRIVDIKLQAYLRKIFIGKVAHLDYQHLESKDTSALISKVDEEFGWRIRQTVSDLSNLLFNLMSLVAITVIILPKYPYIWLLIMLTQIPQYLVERHWVKKDWKLYEENADKNKQRWDLNYQLRQKNYLAELRINNAVDYLVGKFNSIFDFFANQLVSIRVKKTPSEIILTILTAIVSGISLIIIIKDVRIGLLTIGAFTFYFDTIRRVAEVFQNFVYTTVSITENSYHIDNFKQILEMQNVIVSGSKKLTAKKPPLIEFKNVSFKYPGSERYIFKDLNLTIDSSEEIAIVGENGAGKSTLIKLICCFYYPDSGQILIGGIDSRLLNLPNWYKHLAYLTQEFNIFSNMSLSENVTIGDPNKSISEEAILNALNHADAKFWKKYKNGLSTLMSQRYGGEEPSWGQWQKISIARIFYRDSSVMILDEPTASIDAVSEYKIFNELYRSVKDKTLIIVSHRFSTVRNAQRILVLDKGKIVEQGNHAQLLSHGGLYAKSFALQAKGYN</sequence>
<dbReference type="InterPro" id="IPR011527">
    <property type="entry name" value="ABC1_TM_dom"/>
</dbReference>
<dbReference type="PROSITE" id="PS50929">
    <property type="entry name" value="ABC_TM1F"/>
    <property type="match status" value="1"/>
</dbReference>
<evidence type="ECO:0000256" key="6">
    <source>
        <dbReference type="ARBA" id="ARBA00023136"/>
    </source>
</evidence>
<comment type="caution">
    <text evidence="10">The sequence shown here is derived from an EMBL/GenBank/DDBJ whole genome shotgun (WGS) entry which is preliminary data.</text>
</comment>
<reference evidence="11" key="1">
    <citation type="submission" date="2017-09" db="EMBL/GenBank/DDBJ databases">
        <title>Depth-based differentiation of microbial function through sediment-hosted aquifers and enrichment of novel symbionts in the deep terrestrial subsurface.</title>
        <authorList>
            <person name="Probst A.J."/>
            <person name="Ladd B."/>
            <person name="Jarett J.K."/>
            <person name="Geller-Mcgrath D.E."/>
            <person name="Sieber C.M.K."/>
            <person name="Emerson J.B."/>
            <person name="Anantharaman K."/>
            <person name="Thomas B.C."/>
            <person name="Malmstrom R."/>
            <person name="Stieglmeier M."/>
            <person name="Klingl A."/>
            <person name="Woyke T."/>
            <person name="Ryan C.M."/>
            <person name="Banfield J.F."/>
        </authorList>
    </citation>
    <scope>NUCLEOTIDE SEQUENCE [LARGE SCALE GENOMIC DNA]</scope>
</reference>
<dbReference type="GO" id="GO:0140359">
    <property type="term" value="F:ABC-type transporter activity"/>
    <property type="evidence" value="ECO:0007669"/>
    <property type="project" value="InterPro"/>
</dbReference>
<feature type="transmembrane region" description="Helical" evidence="7">
    <location>
        <begin position="21"/>
        <end position="46"/>
    </location>
</feature>
<dbReference type="PROSITE" id="PS50893">
    <property type="entry name" value="ABC_TRANSPORTER_2"/>
    <property type="match status" value="1"/>
</dbReference>
<dbReference type="InterPro" id="IPR039421">
    <property type="entry name" value="Type_1_exporter"/>
</dbReference>
<dbReference type="GO" id="GO:0005886">
    <property type="term" value="C:plasma membrane"/>
    <property type="evidence" value="ECO:0007669"/>
    <property type="project" value="UniProtKB-SubCell"/>
</dbReference>
<evidence type="ECO:0000256" key="4">
    <source>
        <dbReference type="ARBA" id="ARBA00022840"/>
    </source>
</evidence>
<evidence type="ECO:0008006" key="12">
    <source>
        <dbReference type="Google" id="ProtNLM"/>
    </source>
</evidence>
<keyword evidence="6 7" id="KW-0472">Membrane</keyword>
<dbReference type="SUPFAM" id="SSF90123">
    <property type="entry name" value="ABC transporter transmembrane region"/>
    <property type="match status" value="1"/>
</dbReference>
<dbReference type="PANTHER" id="PTHR24221">
    <property type="entry name" value="ATP-BINDING CASSETTE SUB-FAMILY B"/>
    <property type="match status" value="1"/>
</dbReference>
<dbReference type="InterPro" id="IPR027417">
    <property type="entry name" value="P-loop_NTPase"/>
</dbReference>
<dbReference type="InterPro" id="IPR003593">
    <property type="entry name" value="AAA+_ATPase"/>
</dbReference>
<evidence type="ECO:0000313" key="11">
    <source>
        <dbReference type="Proteomes" id="UP000230796"/>
    </source>
</evidence>
<accession>A0A2H0VID6</accession>
<keyword evidence="4" id="KW-0067">ATP-binding</keyword>
<protein>
    <recommendedName>
        <fullName evidence="12">ABC transporter ATP-binding protein</fullName>
    </recommendedName>
</protein>
<comment type="subcellular location">
    <subcellularLocation>
        <location evidence="1">Cell membrane</location>
        <topology evidence="1">Multi-pass membrane protein</topology>
    </subcellularLocation>
</comment>
<keyword evidence="2 7" id="KW-0812">Transmembrane</keyword>
<dbReference type="EMBL" id="PFAF01000051">
    <property type="protein sequence ID" value="PIR98851.1"/>
    <property type="molecule type" value="Genomic_DNA"/>
</dbReference>
<evidence type="ECO:0000256" key="5">
    <source>
        <dbReference type="ARBA" id="ARBA00022989"/>
    </source>
</evidence>
<evidence type="ECO:0000256" key="3">
    <source>
        <dbReference type="ARBA" id="ARBA00022741"/>
    </source>
</evidence>
<keyword evidence="5 7" id="KW-1133">Transmembrane helix</keyword>
<dbReference type="Pfam" id="PF00005">
    <property type="entry name" value="ABC_tran"/>
    <property type="match status" value="1"/>
</dbReference>
<dbReference type="GO" id="GO:0034040">
    <property type="term" value="F:ATPase-coupled lipid transmembrane transporter activity"/>
    <property type="evidence" value="ECO:0007669"/>
    <property type="project" value="TreeGrafter"/>
</dbReference>
<dbReference type="Gene3D" id="1.20.1560.10">
    <property type="entry name" value="ABC transporter type 1, transmembrane domain"/>
    <property type="match status" value="1"/>
</dbReference>
<evidence type="ECO:0000256" key="7">
    <source>
        <dbReference type="SAM" id="Phobius"/>
    </source>
</evidence>